<dbReference type="STRING" id="1707952.A6A03_19375"/>
<dbReference type="InterPro" id="IPR002934">
    <property type="entry name" value="Polymerase_NTP_transf_dom"/>
</dbReference>
<evidence type="ECO:0000256" key="5">
    <source>
        <dbReference type="ARBA" id="ARBA00022723"/>
    </source>
</evidence>
<evidence type="ECO:0000256" key="1">
    <source>
        <dbReference type="ARBA" id="ARBA00001946"/>
    </source>
</evidence>
<sequence>MQTAALDLPAEQIAEFCRKWQIQRLWLFGSVLRDDVSPHSDVDVLVEFAPEARWNLLDLAGIEQELSALIGRTVDLVDRQSVEQSDNWIRRQHILATARLWYAAR</sequence>
<dbReference type="InterPro" id="IPR052038">
    <property type="entry name" value="Type-VII_TA_antitoxin"/>
</dbReference>
<comment type="cofactor">
    <cofactor evidence="1">
        <name>Mg(2+)</name>
        <dbReference type="ChEBI" id="CHEBI:18420"/>
    </cofactor>
</comment>
<name>A0A178LZS0_9CHLR</name>
<dbReference type="GO" id="GO:0046872">
    <property type="term" value="F:metal ion binding"/>
    <property type="evidence" value="ECO:0007669"/>
    <property type="project" value="UniProtKB-KW"/>
</dbReference>
<keyword evidence="5" id="KW-0479">Metal-binding</keyword>
<dbReference type="SUPFAM" id="SSF81301">
    <property type="entry name" value="Nucleotidyltransferase"/>
    <property type="match status" value="1"/>
</dbReference>
<gene>
    <name evidence="11" type="ORF">A6A03_19375</name>
</gene>
<evidence type="ECO:0000256" key="3">
    <source>
        <dbReference type="ARBA" id="ARBA00022679"/>
    </source>
</evidence>
<evidence type="ECO:0000313" key="12">
    <source>
        <dbReference type="Proteomes" id="UP000078287"/>
    </source>
</evidence>
<feature type="domain" description="Polymerase nucleotidyl transferase" evidence="10">
    <location>
        <begin position="13"/>
        <end position="84"/>
    </location>
</feature>
<dbReference type="EMBL" id="LWQS01000094">
    <property type="protein sequence ID" value="OAN40271.1"/>
    <property type="molecule type" value="Genomic_DNA"/>
</dbReference>
<dbReference type="Pfam" id="PF01909">
    <property type="entry name" value="NTP_transf_2"/>
    <property type="match status" value="1"/>
</dbReference>
<dbReference type="Proteomes" id="UP000078287">
    <property type="component" value="Unassembled WGS sequence"/>
</dbReference>
<evidence type="ECO:0000256" key="7">
    <source>
        <dbReference type="ARBA" id="ARBA00022840"/>
    </source>
</evidence>
<keyword evidence="7" id="KW-0067">ATP-binding</keyword>
<keyword evidence="3" id="KW-0808">Transferase</keyword>
<dbReference type="GO" id="GO:0005524">
    <property type="term" value="F:ATP binding"/>
    <property type="evidence" value="ECO:0007669"/>
    <property type="project" value="UniProtKB-KW"/>
</dbReference>
<dbReference type="OrthoDB" id="9809323at2"/>
<dbReference type="RefSeq" id="WP_066790966.1">
    <property type="nucleotide sequence ID" value="NZ_LWQS01000094.1"/>
</dbReference>
<protein>
    <recommendedName>
        <fullName evidence="10">Polymerase nucleotidyl transferase domain-containing protein</fullName>
    </recommendedName>
</protein>
<keyword evidence="12" id="KW-1185">Reference proteome</keyword>
<evidence type="ECO:0000256" key="4">
    <source>
        <dbReference type="ARBA" id="ARBA00022695"/>
    </source>
</evidence>
<dbReference type="Gene3D" id="3.30.460.10">
    <property type="entry name" value="Beta Polymerase, domain 2"/>
    <property type="match status" value="1"/>
</dbReference>
<evidence type="ECO:0000259" key="10">
    <source>
        <dbReference type="Pfam" id="PF01909"/>
    </source>
</evidence>
<dbReference type="InterPro" id="IPR043519">
    <property type="entry name" value="NT_sf"/>
</dbReference>
<proteinExistence type="inferred from homology"/>
<evidence type="ECO:0000256" key="8">
    <source>
        <dbReference type="ARBA" id="ARBA00022842"/>
    </source>
</evidence>
<dbReference type="CDD" id="cd05403">
    <property type="entry name" value="NT_KNTase_like"/>
    <property type="match status" value="1"/>
</dbReference>
<keyword evidence="8" id="KW-0460">Magnesium</keyword>
<dbReference type="PANTHER" id="PTHR33571">
    <property type="entry name" value="SSL8005 PROTEIN"/>
    <property type="match status" value="1"/>
</dbReference>
<evidence type="ECO:0000313" key="11">
    <source>
        <dbReference type="EMBL" id="OAN40271.1"/>
    </source>
</evidence>
<accession>A0A178LZS0</accession>
<evidence type="ECO:0000256" key="6">
    <source>
        <dbReference type="ARBA" id="ARBA00022741"/>
    </source>
</evidence>
<evidence type="ECO:0000256" key="2">
    <source>
        <dbReference type="ARBA" id="ARBA00022649"/>
    </source>
</evidence>
<reference evidence="11 12" key="1">
    <citation type="submission" date="2016-04" db="EMBL/GenBank/DDBJ databases">
        <title>Chloroflexus islandicus sp. nov., a thermophilic filamentous anoxygenic phototrophic bacterium from geyser Strokkur (Iceland).</title>
        <authorList>
            <person name="Gaisin V.A."/>
            <person name="Kalashnikov A.M."/>
            <person name="Sukhacheva M.V."/>
            <person name="Grouzdev D.S."/>
            <person name="Ivanov T.M."/>
            <person name="Kuznetsov B."/>
            <person name="Gorlenko V.M."/>
        </authorList>
    </citation>
    <scope>NUCLEOTIDE SEQUENCE [LARGE SCALE GENOMIC DNA]</scope>
    <source>
        <strain evidence="12">isl-2</strain>
    </source>
</reference>
<organism evidence="11 12">
    <name type="scientific">Chloroflexus islandicus</name>
    <dbReference type="NCBI Taxonomy" id="1707952"/>
    <lineage>
        <taxon>Bacteria</taxon>
        <taxon>Bacillati</taxon>
        <taxon>Chloroflexota</taxon>
        <taxon>Chloroflexia</taxon>
        <taxon>Chloroflexales</taxon>
        <taxon>Chloroflexineae</taxon>
        <taxon>Chloroflexaceae</taxon>
        <taxon>Chloroflexus</taxon>
    </lineage>
</organism>
<evidence type="ECO:0000256" key="9">
    <source>
        <dbReference type="ARBA" id="ARBA00038276"/>
    </source>
</evidence>
<keyword evidence="2" id="KW-1277">Toxin-antitoxin system</keyword>
<keyword evidence="4" id="KW-0548">Nucleotidyltransferase</keyword>
<keyword evidence="6" id="KW-0547">Nucleotide-binding</keyword>
<comment type="similarity">
    <text evidence="9">Belongs to the MntA antitoxin family.</text>
</comment>
<dbReference type="AlphaFoldDB" id="A0A178LZS0"/>
<comment type="caution">
    <text evidence="11">The sequence shown here is derived from an EMBL/GenBank/DDBJ whole genome shotgun (WGS) entry which is preliminary data.</text>
</comment>
<dbReference type="GO" id="GO:0016779">
    <property type="term" value="F:nucleotidyltransferase activity"/>
    <property type="evidence" value="ECO:0007669"/>
    <property type="project" value="UniProtKB-KW"/>
</dbReference>
<dbReference type="PANTHER" id="PTHR33571:SF12">
    <property type="entry name" value="BSL3053 PROTEIN"/>
    <property type="match status" value="1"/>
</dbReference>